<accession>A0A1B8TSK1</accession>
<reference evidence="8" key="1">
    <citation type="submission" date="2016-02" db="EMBL/GenBank/DDBJ databases">
        <authorList>
            <person name="Shin S.-K."/>
            <person name="Yi H."/>
            <person name="Kim E."/>
        </authorList>
    </citation>
    <scope>NUCLEOTIDE SEQUENCE [LARGE SCALE GENOMIC DNA]</scope>
    <source>
        <strain evidence="8">LPB0003</strain>
    </source>
</reference>
<dbReference type="Gene3D" id="1.10.10.10">
    <property type="entry name" value="Winged helix-like DNA-binding domain superfamily/Winged helix DNA-binding domain"/>
    <property type="match status" value="1"/>
</dbReference>
<dbReference type="Proteomes" id="UP000092584">
    <property type="component" value="Unassembled WGS sequence"/>
</dbReference>
<evidence type="ECO:0000313" key="8">
    <source>
        <dbReference type="Proteomes" id="UP000092584"/>
    </source>
</evidence>
<dbReference type="InterPro" id="IPR014284">
    <property type="entry name" value="RNA_pol_sigma-70_dom"/>
</dbReference>
<keyword evidence="8" id="KW-1185">Reference proteome</keyword>
<dbReference type="InterPro" id="IPR013325">
    <property type="entry name" value="RNA_pol_sigma_r2"/>
</dbReference>
<comment type="similarity">
    <text evidence="1">Belongs to the sigma-70 factor family. ECF subfamily.</text>
</comment>
<evidence type="ECO:0000256" key="4">
    <source>
        <dbReference type="ARBA" id="ARBA00023163"/>
    </source>
</evidence>
<evidence type="ECO:0000259" key="5">
    <source>
        <dbReference type="Pfam" id="PF04542"/>
    </source>
</evidence>
<name>A0A1B8TSK1_9FLAO</name>
<keyword evidence="2" id="KW-0805">Transcription regulation</keyword>
<evidence type="ECO:0000256" key="2">
    <source>
        <dbReference type="ARBA" id="ARBA00023015"/>
    </source>
</evidence>
<evidence type="ECO:0000256" key="1">
    <source>
        <dbReference type="ARBA" id="ARBA00010641"/>
    </source>
</evidence>
<proteinExistence type="inferred from homology"/>
<dbReference type="SUPFAM" id="SSF88946">
    <property type="entry name" value="Sigma2 domain of RNA polymerase sigma factors"/>
    <property type="match status" value="1"/>
</dbReference>
<dbReference type="AlphaFoldDB" id="A0A1B8TSK1"/>
<dbReference type="InterPro" id="IPR036388">
    <property type="entry name" value="WH-like_DNA-bd_sf"/>
</dbReference>
<dbReference type="Pfam" id="PF08281">
    <property type="entry name" value="Sigma70_r4_2"/>
    <property type="match status" value="1"/>
</dbReference>
<dbReference type="NCBIfam" id="TIGR02937">
    <property type="entry name" value="sigma70-ECF"/>
    <property type="match status" value="1"/>
</dbReference>
<feature type="domain" description="RNA polymerase sigma factor 70 region 4 type 2" evidence="6">
    <location>
        <begin position="120"/>
        <end position="171"/>
    </location>
</feature>
<dbReference type="InterPro" id="IPR007627">
    <property type="entry name" value="RNA_pol_sigma70_r2"/>
</dbReference>
<dbReference type="Gene3D" id="1.10.1740.10">
    <property type="match status" value="1"/>
</dbReference>
<dbReference type="PANTHER" id="PTHR43133">
    <property type="entry name" value="RNA POLYMERASE ECF-TYPE SIGMA FACTO"/>
    <property type="match status" value="1"/>
</dbReference>
<organism evidence="7 8">
    <name type="scientific">Polaribacter vadi</name>
    <dbReference type="NCBI Taxonomy" id="1774273"/>
    <lineage>
        <taxon>Bacteria</taxon>
        <taxon>Pseudomonadati</taxon>
        <taxon>Bacteroidota</taxon>
        <taxon>Flavobacteriia</taxon>
        <taxon>Flavobacteriales</taxon>
        <taxon>Flavobacteriaceae</taxon>
    </lineage>
</organism>
<dbReference type="GO" id="GO:0003677">
    <property type="term" value="F:DNA binding"/>
    <property type="evidence" value="ECO:0007669"/>
    <property type="project" value="InterPro"/>
</dbReference>
<evidence type="ECO:0000259" key="6">
    <source>
        <dbReference type="Pfam" id="PF08281"/>
    </source>
</evidence>
<dbReference type="GO" id="GO:0006352">
    <property type="term" value="P:DNA-templated transcription initiation"/>
    <property type="evidence" value="ECO:0007669"/>
    <property type="project" value="InterPro"/>
</dbReference>
<dbReference type="CDD" id="cd06171">
    <property type="entry name" value="Sigma70_r4"/>
    <property type="match status" value="1"/>
</dbReference>
<evidence type="ECO:0000256" key="3">
    <source>
        <dbReference type="ARBA" id="ARBA00023082"/>
    </source>
</evidence>
<dbReference type="Pfam" id="PF04542">
    <property type="entry name" value="Sigma70_r2"/>
    <property type="match status" value="1"/>
</dbReference>
<dbReference type="SUPFAM" id="SSF88659">
    <property type="entry name" value="Sigma3 and sigma4 domains of RNA polymerase sigma factors"/>
    <property type="match status" value="1"/>
</dbReference>
<keyword evidence="3" id="KW-0731">Sigma factor</keyword>
<comment type="caution">
    <text evidence="7">The sequence shown here is derived from an EMBL/GenBank/DDBJ whole genome shotgun (WGS) entry which is preliminary data.</text>
</comment>
<dbReference type="PANTHER" id="PTHR43133:SF46">
    <property type="entry name" value="RNA POLYMERASE SIGMA-70 FACTOR ECF SUBFAMILY"/>
    <property type="match status" value="1"/>
</dbReference>
<evidence type="ECO:0000313" key="7">
    <source>
        <dbReference type="EMBL" id="OBY62592.1"/>
    </source>
</evidence>
<dbReference type="InterPro" id="IPR013324">
    <property type="entry name" value="RNA_pol_sigma_r3/r4-like"/>
</dbReference>
<dbReference type="GO" id="GO:0016987">
    <property type="term" value="F:sigma factor activity"/>
    <property type="evidence" value="ECO:0007669"/>
    <property type="project" value="UniProtKB-KW"/>
</dbReference>
<keyword evidence="4" id="KW-0804">Transcription</keyword>
<feature type="domain" description="RNA polymerase sigma-70 region 2" evidence="5">
    <location>
        <begin position="23"/>
        <end position="89"/>
    </location>
</feature>
<dbReference type="InterPro" id="IPR039425">
    <property type="entry name" value="RNA_pol_sigma-70-like"/>
</dbReference>
<gene>
    <name evidence="7" type="ORF">LPB3_10555</name>
</gene>
<sequence>MISNDLKILNNLKLDKPGAFKELFDLYYIPLSTYALKYCDSFSLAEDIVQDLFIKIWDDKLYLNFEEAIGPYLFKSIKNNTLQATKKNAKYQFLDIEEHVNKLILDENLDVKYIEKEKKKLHLEIEALPNKCKEVFKAIVLENLKYKEVALKFGISVNTVKTHYSRALKRLRNSTVLVLILFFL</sequence>
<protein>
    <submittedName>
        <fullName evidence="7">Uncharacterized protein</fullName>
    </submittedName>
</protein>
<dbReference type="STRING" id="1774273.LPB03_10545"/>
<dbReference type="InterPro" id="IPR013249">
    <property type="entry name" value="RNA_pol_sigma70_r4_t2"/>
</dbReference>
<dbReference type="EMBL" id="LSFM01000023">
    <property type="protein sequence ID" value="OBY62592.1"/>
    <property type="molecule type" value="Genomic_DNA"/>
</dbReference>